<dbReference type="OrthoDB" id="7877292at2"/>
<reference evidence="1 2" key="1">
    <citation type="submission" date="2019-02" db="EMBL/GenBank/DDBJ databases">
        <authorList>
            <person name="Fomenkov A."/>
            <person name="Dubinina G."/>
            <person name="Grabovich M."/>
            <person name="Vincze T."/>
            <person name="Roberts R.J."/>
        </authorList>
    </citation>
    <scope>NUCLEOTIDE SEQUENCE [LARGE SCALE GENOMIC DNA]</scope>
    <source>
        <strain evidence="1 2">P</strain>
        <plasmid evidence="2">pspe</plasmid>
    </source>
</reference>
<dbReference type="Proteomes" id="UP000323824">
    <property type="component" value="Plasmid pSpe"/>
</dbReference>
<dbReference type="SUPFAM" id="SSF52540">
    <property type="entry name" value="P-loop containing nucleoside triphosphate hydrolases"/>
    <property type="match status" value="1"/>
</dbReference>
<proteinExistence type="predicted"/>
<gene>
    <name evidence="1" type="ORF">EW093_17140</name>
</gene>
<organism evidence="1 2">
    <name type="scientific">Thiospirochaeta perfilievii</name>
    <dbReference type="NCBI Taxonomy" id="252967"/>
    <lineage>
        <taxon>Bacteria</taxon>
        <taxon>Pseudomonadati</taxon>
        <taxon>Spirochaetota</taxon>
        <taxon>Spirochaetia</taxon>
        <taxon>Spirochaetales</taxon>
        <taxon>Spirochaetaceae</taxon>
        <taxon>Thiospirochaeta</taxon>
    </lineage>
</organism>
<dbReference type="InterPro" id="IPR027417">
    <property type="entry name" value="P-loop_NTPase"/>
</dbReference>
<dbReference type="AlphaFoldDB" id="A0A5C1QEE3"/>
<geneLocation type="plasmid" evidence="2">
    <name>pspe</name>
</geneLocation>
<keyword evidence="2" id="KW-1185">Reference proteome</keyword>
<protein>
    <recommendedName>
        <fullName evidence="3">Rad50/SbcC-type AAA domain-containing protein</fullName>
    </recommendedName>
</protein>
<accession>A0A5C1QEE3</accession>
<dbReference type="Gene3D" id="3.40.50.300">
    <property type="entry name" value="P-loop containing nucleotide triphosphate hydrolases"/>
    <property type="match status" value="1"/>
</dbReference>
<evidence type="ECO:0008006" key="3">
    <source>
        <dbReference type="Google" id="ProtNLM"/>
    </source>
</evidence>
<dbReference type="EMBL" id="CP035808">
    <property type="protein sequence ID" value="QEN06433.1"/>
    <property type="molecule type" value="Genomic_DNA"/>
</dbReference>
<keyword evidence="1" id="KW-0614">Plasmid</keyword>
<sequence length="580" mass="66890">MRYYVVRALWGDTDKSEDFVKEGIWENGYGEEKYSLTVSSITPGDILILARPGREIFNVGICTRNENDFKKVIVNWFEGFVAVDAGKAISPYMRTINKLGSDDFWTGIKSKLYSVNPDLEQFLQNLDDIDQIENTRINNISLGWFKFFGEKTTFNLSGKNMLLYGENGSGKTSFSDAIRFIANTSIEPNTSVEYYKNIFAGDTDEFHVGIELSNNDEFIVDSVESIQPHTVLQHLAFINPFITYKDIIQIYFREIEQEGTRNLYHFFKVILDDYPVGTDSRITRLADLSGIEYFNKLTELVLGLKELANQFLEEFKEDIFIEDFKADSFDKKITLELTFKDKDVPEYQTFLNEAKLTALGLSVFFAAIVQKYSVYDTECKILVLDDLLVSLDMGHRMAVLDIVTKNHFEHYQKIILTHERGFFNLFKSQLNSKEWAFYEMYEKANDEKGCSFPYVLPSLDFLTKAKIALDEKDFDCCANLLRKETEKICTDYLVNINKKNGQPMSLEELLGNLKRCLKNDNTISSDLKRDITKIVDEILLFKRFILNPFSHANSNSPLYKKELTEAMEIITGFKTAIENV</sequence>
<dbReference type="GO" id="GO:0000731">
    <property type="term" value="P:DNA synthesis involved in DNA repair"/>
    <property type="evidence" value="ECO:0007669"/>
    <property type="project" value="TreeGrafter"/>
</dbReference>
<dbReference type="RefSeq" id="WP_149569658.1">
    <property type="nucleotide sequence ID" value="NZ_CP035808.1"/>
</dbReference>
<evidence type="ECO:0000313" key="1">
    <source>
        <dbReference type="EMBL" id="QEN06433.1"/>
    </source>
</evidence>
<dbReference type="KEGG" id="sper:EW093_17140"/>
<name>A0A5C1QEE3_9SPIO</name>
<reference evidence="1 2" key="2">
    <citation type="submission" date="2019-09" db="EMBL/GenBank/DDBJ databases">
        <title>Complete Genome Sequence and Methylome Analysis of free living Spirochaetas.</title>
        <authorList>
            <person name="Leshcheva N."/>
            <person name="Mikheeva N."/>
        </authorList>
    </citation>
    <scope>NUCLEOTIDE SEQUENCE [LARGE SCALE GENOMIC DNA]</scope>
    <source>
        <strain evidence="1 2">P</strain>
        <plasmid evidence="2">pspe</plasmid>
    </source>
</reference>
<dbReference type="GO" id="GO:0006302">
    <property type="term" value="P:double-strand break repair"/>
    <property type="evidence" value="ECO:0007669"/>
    <property type="project" value="TreeGrafter"/>
</dbReference>
<dbReference type="PANTHER" id="PTHR32182:SF22">
    <property type="entry name" value="ATP-DEPENDENT ENDONUCLEASE, OLD FAMILY-RELATED"/>
    <property type="match status" value="1"/>
</dbReference>
<evidence type="ECO:0000313" key="2">
    <source>
        <dbReference type="Proteomes" id="UP000323824"/>
    </source>
</evidence>
<dbReference type="PANTHER" id="PTHR32182">
    <property type="entry name" value="DNA REPLICATION AND REPAIR PROTEIN RECF"/>
    <property type="match status" value="1"/>
</dbReference>